<organism evidence="8 9">
    <name type="scientific">Candidatus Magnetominusculus xianensis</name>
    <dbReference type="NCBI Taxonomy" id="1748249"/>
    <lineage>
        <taxon>Bacteria</taxon>
        <taxon>Pseudomonadati</taxon>
        <taxon>Nitrospirota</taxon>
        <taxon>Nitrospiria</taxon>
        <taxon>Nitrospirales</taxon>
        <taxon>Nitrospiraceae</taxon>
        <taxon>Candidatus Magnetominusculus</taxon>
    </lineage>
</organism>
<feature type="transmembrane region" description="Helical" evidence="7">
    <location>
        <begin position="363"/>
        <end position="382"/>
    </location>
</feature>
<comment type="subcellular location">
    <subcellularLocation>
        <location evidence="1">Cell membrane</location>
        <topology evidence="1">Multi-pass membrane protein</topology>
    </subcellularLocation>
</comment>
<gene>
    <name evidence="8" type="ORF">ASN18_2880</name>
</gene>
<dbReference type="Proteomes" id="UP000060487">
    <property type="component" value="Unassembled WGS sequence"/>
</dbReference>
<dbReference type="PRINTS" id="PR00173">
    <property type="entry name" value="EDTRNSPORT"/>
</dbReference>
<feature type="transmembrane region" description="Helical" evidence="7">
    <location>
        <begin position="216"/>
        <end position="241"/>
    </location>
</feature>
<evidence type="ECO:0000256" key="1">
    <source>
        <dbReference type="ARBA" id="ARBA00004651"/>
    </source>
</evidence>
<evidence type="ECO:0000256" key="6">
    <source>
        <dbReference type="ARBA" id="ARBA00023136"/>
    </source>
</evidence>
<dbReference type="InterPro" id="IPR001991">
    <property type="entry name" value="Na-dicarboxylate_symporter"/>
</dbReference>
<evidence type="ECO:0000256" key="5">
    <source>
        <dbReference type="ARBA" id="ARBA00022989"/>
    </source>
</evidence>
<keyword evidence="4 7" id="KW-0812">Transmembrane</keyword>
<dbReference type="Pfam" id="PF00375">
    <property type="entry name" value="SDF"/>
    <property type="match status" value="1"/>
</dbReference>
<name>A0ABR5SG58_9BACT</name>
<feature type="transmembrane region" description="Helical" evidence="7">
    <location>
        <begin position="300"/>
        <end position="321"/>
    </location>
</feature>
<proteinExistence type="predicted"/>
<dbReference type="InterPro" id="IPR036458">
    <property type="entry name" value="Na:dicarbo_symporter_sf"/>
</dbReference>
<feature type="transmembrane region" description="Helical" evidence="7">
    <location>
        <begin position="333"/>
        <end position="351"/>
    </location>
</feature>
<keyword evidence="6 7" id="KW-0472">Membrane</keyword>
<evidence type="ECO:0000256" key="7">
    <source>
        <dbReference type="SAM" id="Phobius"/>
    </source>
</evidence>
<evidence type="ECO:0000256" key="3">
    <source>
        <dbReference type="ARBA" id="ARBA00022475"/>
    </source>
</evidence>
<feature type="transmembrane region" description="Helical" evidence="7">
    <location>
        <begin position="39"/>
        <end position="57"/>
    </location>
</feature>
<feature type="transmembrane region" description="Helical" evidence="7">
    <location>
        <begin position="77"/>
        <end position="95"/>
    </location>
</feature>
<evidence type="ECO:0000256" key="2">
    <source>
        <dbReference type="ARBA" id="ARBA00022448"/>
    </source>
</evidence>
<dbReference type="SUPFAM" id="SSF118215">
    <property type="entry name" value="Proton glutamate symport protein"/>
    <property type="match status" value="1"/>
</dbReference>
<accession>A0ABR5SG58</accession>
<dbReference type="EMBL" id="LNQR01000117">
    <property type="protein sequence ID" value="KWT78276.1"/>
    <property type="molecule type" value="Genomic_DNA"/>
</dbReference>
<sequence>MPVIAITFLFSGIMAAKLSQTLSNYVASGLSSLIGCYKYASPLVIFLVLTYSLSFILKESRGAFAARSILFFLKTRVLACIWAVVFTSLCLRLSFFPQAFNGSFNEFRGSVITMIMSLAQNSFSYAIALAVVVSLLSSKFPLIFKIVSVPTRLIEKFGDILFPLIPVFMFMVGVYIYYLPAEVNNIMMKEGANALDFSKFKVFGMSLAVDSAGGLFGIYIAISMLVGIATLLWHFGFVLFIRKAVSGFSIKHYFSNYWIQMFPFLFATASESLSMPLNLVLVNKHFPDINKMVKDFTVSIGSYIGINGTSICVFVMAAFVAKLVGVELSFVELLMSIPIVIIIGLGVPGIPGELLLFGAPLAAFYNLPPSVSTVFITIFVGLQLGLPDSFRSGVNSTDNSLVCIYLNSEYKEKNI</sequence>
<dbReference type="PANTHER" id="PTHR42865:SF7">
    <property type="entry name" value="PROTON_GLUTAMATE-ASPARTATE SYMPORTER"/>
    <property type="match status" value="1"/>
</dbReference>
<dbReference type="PANTHER" id="PTHR42865">
    <property type="entry name" value="PROTON/GLUTAMATE-ASPARTATE SYMPORTER"/>
    <property type="match status" value="1"/>
</dbReference>
<evidence type="ECO:0000313" key="8">
    <source>
        <dbReference type="EMBL" id="KWT78276.1"/>
    </source>
</evidence>
<keyword evidence="3" id="KW-1003">Cell membrane</keyword>
<dbReference type="Gene3D" id="1.10.3860.10">
    <property type="entry name" value="Sodium:dicarboxylate symporter"/>
    <property type="match status" value="1"/>
</dbReference>
<keyword evidence="5 7" id="KW-1133">Transmembrane helix</keyword>
<protein>
    <submittedName>
        <fullName evidence="8">Sodium:dicarboxylate symporter</fullName>
    </submittedName>
</protein>
<keyword evidence="9" id="KW-1185">Reference proteome</keyword>
<comment type="caution">
    <text evidence="8">The sequence shown here is derived from an EMBL/GenBank/DDBJ whole genome shotgun (WGS) entry which is preliminary data.</text>
</comment>
<reference evidence="8 9" key="1">
    <citation type="submission" date="2015-11" db="EMBL/GenBank/DDBJ databases">
        <authorList>
            <person name="Lin W."/>
        </authorList>
    </citation>
    <scope>NUCLEOTIDE SEQUENCE [LARGE SCALE GENOMIC DNA]</scope>
    <source>
        <strain evidence="8 9">HCH-1</strain>
    </source>
</reference>
<feature type="transmembrane region" description="Helical" evidence="7">
    <location>
        <begin position="157"/>
        <end position="178"/>
    </location>
</feature>
<evidence type="ECO:0000313" key="9">
    <source>
        <dbReference type="Proteomes" id="UP000060487"/>
    </source>
</evidence>
<keyword evidence="2" id="KW-0813">Transport</keyword>
<feature type="transmembrane region" description="Helical" evidence="7">
    <location>
        <begin position="115"/>
        <end position="136"/>
    </location>
</feature>
<evidence type="ECO:0000256" key="4">
    <source>
        <dbReference type="ARBA" id="ARBA00022692"/>
    </source>
</evidence>